<dbReference type="EMBL" id="WJKJ01000013">
    <property type="protein sequence ID" value="MBD3363671.1"/>
    <property type="molecule type" value="Genomic_DNA"/>
</dbReference>
<keyword evidence="2" id="KW-0732">Signal</keyword>
<evidence type="ECO:0000313" key="4">
    <source>
        <dbReference type="EMBL" id="MBD3363671.1"/>
    </source>
</evidence>
<dbReference type="Pfam" id="PF00691">
    <property type="entry name" value="OmpA"/>
    <property type="match status" value="1"/>
</dbReference>
<evidence type="ECO:0000256" key="1">
    <source>
        <dbReference type="PROSITE-ProRule" id="PRU00473"/>
    </source>
</evidence>
<dbReference type="AlphaFoldDB" id="A0A9D5QC57"/>
<dbReference type="Gene3D" id="3.30.1330.60">
    <property type="entry name" value="OmpA-like domain"/>
    <property type="match status" value="1"/>
</dbReference>
<organism evidence="4 5">
    <name type="scientific">candidate division WOR-3 bacterium</name>
    <dbReference type="NCBI Taxonomy" id="2052148"/>
    <lineage>
        <taxon>Bacteria</taxon>
        <taxon>Bacteria division WOR-3</taxon>
    </lineage>
</organism>
<sequence length="600" mass="65787">MKRLLASIFLGLLLISLFGKAQDDIGGNAFTLMETGFGAYGPAIGGCGTAWSGDASNMWYNPAGLEGLRRGEVMLGYRLWLASIHDEFIGFAWPTKRVTFGAAAFYSLTGVQTWGDDNTPQGKVYPQSMVIDFAFAYSFNRSLSAGLGGKFLYENLIEVTGKGAVFDAGLRWQPAKWIAVGAVLRNIGAEINYGQINTRVPFGGSVGLNLQVLPSTSLSLSVGGTNDAGFDARTGVEVRPHEIISIRAGTRFNSTSSYWGFWAVPSVGLGLYWKEYRIDYAFVPYGPLGVTNSLAVSRYLNERPPTSGLMVKVVDSRDSSMIFAQVRMSGAINDTCETLGMIRRDWLEPGELKLKAEAEGYIPAEKQLYLKPYETNVVILPLDYIPGGILKGIVAEQGTRNPVSATIYIKGETVDTARSDPEWGTYQSGPLKPGEYVIRVNPDVENLIPSVYRVDIPPLDTTTMDLFVSHHRRADVMMTIHLNFETGKAELLPAHAPILDSIAPALESNADLGLRIEIAGHTDDVPVVYSPFGDNQRLSEARAEAIRSYLVEKHGLSEKMFVCKGYGDTQPLSSNESPEGRAMNRRIEFRLIEVDKDEKK</sequence>
<dbReference type="SUPFAM" id="SSF103088">
    <property type="entry name" value="OmpA-like"/>
    <property type="match status" value="1"/>
</dbReference>
<dbReference type="InterPro" id="IPR006665">
    <property type="entry name" value="OmpA-like"/>
</dbReference>
<feature type="domain" description="OmpA-like" evidence="3">
    <location>
        <begin position="471"/>
        <end position="595"/>
    </location>
</feature>
<dbReference type="Gene3D" id="2.40.160.60">
    <property type="entry name" value="Outer membrane protein transport protein (OMPP1/FadL/TodX)"/>
    <property type="match status" value="1"/>
</dbReference>
<evidence type="ECO:0000256" key="2">
    <source>
        <dbReference type="SAM" id="SignalP"/>
    </source>
</evidence>
<evidence type="ECO:0000313" key="5">
    <source>
        <dbReference type="Proteomes" id="UP000630660"/>
    </source>
</evidence>
<dbReference type="PANTHER" id="PTHR30329:SF21">
    <property type="entry name" value="LIPOPROTEIN YIAD-RELATED"/>
    <property type="match status" value="1"/>
</dbReference>
<dbReference type="Proteomes" id="UP000630660">
    <property type="component" value="Unassembled WGS sequence"/>
</dbReference>
<feature type="chain" id="PRO_5038803057" evidence="2">
    <location>
        <begin position="22"/>
        <end position="600"/>
    </location>
</feature>
<dbReference type="PROSITE" id="PS51123">
    <property type="entry name" value="OMPA_2"/>
    <property type="match status" value="1"/>
</dbReference>
<dbReference type="SUPFAM" id="SSF56935">
    <property type="entry name" value="Porins"/>
    <property type="match status" value="1"/>
</dbReference>
<dbReference type="NCBIfam" id="NF033709">
    <property type="entry name" value="PorV_fam"/>
    <property type="match status" value="1"/>
</dbReference>
<evidence type="ECO:0000259" key="3">
    <source>
        <dbReference type="PROSITE" id="PS51123"/>
    </source>
</evidence>
<gene>
    <name evidence="4" type="ORF">GF359_00490</name>
</gene>
<dbReference type="GO" id="GO:0016020">
    <property type="term" value="C:membrane"/>
    <property type="evidence" value="ECO:0007669"/>
    <property type="project" value="UniProtKB-UniRule"/>
</dbReference>
<dbReference type="InterPro" id="IPR036737">
    <property type="entry name" value="OmpA-like_sf"/>
</dbReference>
<protein>
    <submittedName>
        <fullName evidence="4">PorV/PorQ family protein</fullName>
    </submittedName>
</protein>
<accession>A0A9D5QC57</accession>
<name>A0A9D5QC57_UNCW3</name>
<dbReference type="InterPro" id="IPR050330">
    <property type="entry name" value="Bact_OuterMem_StrucFunc"/>
</dbReference>
<keyword evidence="1" id="KW-0472">Membrane</keyword>
<proteinExistence type="predicted"/>
<comment type="caution">
    <text evidence="4">The sequence shown here is derived from an EMBL/GenBank/DDBJ whole genome shotgun (WGS) entry which is preliminary data.</text>
</comment>
<reference evidence="4" key="1">
    <citation type="submission" date="2019-11" db="EMBL/GenBank/DDBJ databases">
        <title>Microbial mats filling the niche in hypersaline microbial mats.</title>
        <authorList>
            <person name="Wong H.L."/>
            <person name="Macleod F.I."/>
            <person name="White R.A. III"/>
            <person name="Burns B.P."/>
        </authorList>
    </citation>
    <scope>NUCLEOTIDE SEQUENCE</scope>
    <source>
        <strain evidence="4">Bin_327</strain>
    </source>
</reference>
<dbReference type="CDD" id="cd07185">
    <property type="entry name" value="OmpA_C-like"/>
    <property type="match status" value="1"/>
</dbReference>
<feature type="signal peptide" evidence="2">
    <location>
        <begin position="1"/>
        <end position="21"/>
    </location>
</feature>
<dbReference type="PANTHER" id="PTHR30329">
    <property type="entry name" value="STATOR ELEMENT OF FLAGELLAR MOTOR COMPLEX"/>
    <property type="match status" value="1"/>
</dbReference>